<gene>
    <name evidence="1" type="ORF">AYM40_06530</name>
</gene>
<evidence type="ECO:0000313" key="2">
    <source>
        <dbReference type="Proteomes" id="UP000076852"/>
    </source>
</evidence>
<dbReference type="EMBL" id="CP014578">
    <property type="protein sequence ID" value="ANB72063.1"/>
    <property type="molecule type" value="Genomic_DNA"/>
</dbReference>
<dbReference type="Proteomes" id="UP000076852">
    <property type="component" value="Chromosome 1"/>
</dbReference>
<sequence length="203" mass="22929">MLQGGVVECHALGFRSLSDFESQLSHMANNGFKPSDFLDFFGKQYEGSPFIAAAERLYNRGTGAISFDPAPLVYASECGAYVSAWMWVDKDPDLIDWSAEPESRPYQREKDFSDQLQEMRNDGLTAQMCIDFWGLRECNLHYVASARRQCSYARGMVCFDADPMVSDSAYGAYVSAWLWVWNQEIGTDSPTQYRCPASPEMLP</sequence>
<organism evidence="1 2">
    <name type="scientific">Paraburkholderia phytofirmans OLGA172</name>
    <dbReference type="NCBI Taxonomy" id="1417228"/>
    <lineage>
        <taxon>Bacteria</taxon>
        <taxon>Pseudomonadati</taxon>
        <taxon>Pseudomonadota</taxon>
        <taxon>Betaproteobacteria</taxon>
        <taxon>Burkholderiales</taxon>
        <taxon>Burkholderiaceae</taxon>
        <taxon>Paraburkholderia</taxon>
    </lineage>
</organism>
<reference evidence="1 2" key="1">
    <citation type="journal article" date="2016" name="Gene">
        <title>PacBio SMRT assembly of a complex multi-replicon genome reveals chlorocatechol degradative operon in a region of genome plasticity.</title>
        <authorList>
            <person name="Ricker N."/>
            <person name="Shen S.Y."/>
            <person name="Goordial J."/>
            <person name="Jin S."/>
            <person name="Fulthorpe R.R."/>
        </authorList>
    </citation>
    <scope>NUCLEOTIDE SEQUENCE [LARGE SCALE GENOMIC DNA]</scope>
    <source>
        <strain evidence="1 2">OLGA172</strain>
    </source>
</reference>
<proteinExistence type="predicted"/>
<protein>
    <submittedName>
        <fullName evidence="1">Uncharacterized protein</fullName>
    </submittedName>
</protein>
<keyword evidence="2" id="KW-1185">Reference proteome</keyword>
<evidence type="ECO:0000313" key="1">
    <source>
        <dbReference type="EMBL" id="ANB72063.1"/>
    </source>
</evidence>
<dbReference type="OrthoDB" id="8389104at2"/>
<dbReference type="AlphaFoldDB" id="A0A161IAX5"/>
<name>A0A161IAX5_9BURK</name>
<dbReference type="KEGG" id="buz:AYM40_06530"/>
<accession>A0A161IAX5</accession>
<dbReference type="RefSeq" id="WP_063495509.1">
    <property type="nucleotide sequence ID" value="NZ_CP014578.1"/>
</dbReference>